<evidence type="ECO:0000256" key="8">
    <source>
        <dbReference type="ARBA" id="ARBA00038436"/>
    </source>
</evidence>
<dbReference type="GO" id="GO:0015740">
    <property type="term" value="P:C4-dicarboxylate transport"/>
    <property type="evidence" value="ECO:0007669"/>
    <property type="project" value="TreeGrafter"/>
</dbReference>
<proteinExistence type="inferred from homology"/>
<feature type="transmembrane region" description="Helical" evidence="9">
    <location>
        <begin position="132"/>
        <end position="153"/>
    </location>
</feature>
<dbReference type="AlphaFoldDB" id="V5FI70"/>
<comment type="function">
    <text evidence="9">Part of the tripartite ATP-independent periplasmic (TRAP) transport system.</text>
</comment>
<evidence type="ECO:0000259" key="10">
    <source>
        <dbReference type="Pfam" id="PF04290"/>
    </source>
</evidence>
<organism evidence="11 12">
    <name type="scientific">Vibrio halioticoli NBRC 102217</name>
    <dbReference type="NCBI Taxonomy" id="1219072"/>
    <lineage>
        <taxon>Bacteria</taxon>
        <taxon>Pseudomonadati</taxon>
        <taxon>Pseudomonadota</taxon>
        <taxon>Gammaproteobacteria</taxon>
        <taxon>Vibrionales</taxon>
        <taxon>Vibrionaceae</taxon>
        <taxon>Vibrio</taxon>
    </lineage>
</organism>
<evidence type="ECO:0000256" key="4">
    <source>
        <dbReference type="ARBA" id="ARBA00022519"/>
    </source>
</evidence>
<evidence type="ECO:0000256" key="9">
    <source>
        <dbReference type="RuleBase" id="RU369079"/>
    </source>
</evidence>
<comment type="subcellular location">
    <subcellularLocation>
        <location evidence="1 9">Cell inner membrane</location>
        <topology evidence="1 9">Multi-pass membrane protein</topology>
    </subcellularLocation>
</comment>
<keyword evidence="2 9" id="KW-0813">Transport</keyword>
<dbReference type="InterPro" id="IPR007387">
    <property type="entry name" value="TRAP_DctQ"/>
</dbReference>
<dbReference type="PANTHER" id="PTHR35011:SF2">
    <property type="entry name" value="2,3-DIKETO-L-GULONATE TRAP TRANSPORTER SMALL PERMEASE PROTEIN YIAM"/>
    <property type="match status" value="1"/>
</dbReference>
<dbReference type="RefSeq" id="WP_023405674.1">
    <property type="nucleotide sequence ID" value="NZ_BAUJ01000090.1"/>
</dbReference>
<evidence type="ECO:0000256" key="6">
    <source>
        <dbReference type="ARBA" id="ARBA00022989"/>
    </source>
</evidence>
<keyword evidence="6 9" id="KW-1133">Transmembrane helix</keyword>
<feature type="transmembrane region" description="Helical" evidence="9">
    <location>
        <begin position="89"/>
        <end position="112"/>
    </location>
</feature>
<evidence type="ECO:0000313" key="11">
    <source>
        <dbReference type="EMBL" id="GAD91388.1"/>
    </source>
</evidence>
<dbReference type="Pfam" id="PF04290">
    <property type="entry name" value="DctQ"/>
    <property type="match status" value="1"/>
</dbReference>
<reference evidence="11 12" key="1">
    <citation type="submission" date="2013-11" db="EMBL/GenBank/DDBJ databases">
        <title>Whole genome shotgun sequence of Vibrio halioticoli NBRC 102217.</title>
        <authorList>
            <person name="Isaki S."/>
            <person name="Kimura A."/>
            <person name="Ohji S."/>
            <person name="Hosoyama A."/>
            <person name="Fujita N."/>
            <person name="Hashimoto M."/>
            <person name="Hosoyama Y."/>
            <person name="Yamazoe A."/>
        </authorList>
    </citation>
    <scope>NUCLEOTIDE SEQUENCE [LARGE SCALE GENOMIC DNA]</scope>
    <source>
        <strain evidence="11 12">NBRC 102217</strain>
    </source>
</reference>
<evidence type="ECO:0000313" key="12">
    <source>
        <dbReference type="Proteomes" id="UP000017800"/>
    </source>
</evidence>
<evidence type="ECO:0000256" key="5">
    <source>
        <dbReference type="ARBA" id="ARBA00022692"/>
    </source>
</evidence>
<dbReference type="OrthoDB" id="2085311at2"/>
<evidence type="ECO:0000256" key="1">
    <source>
        <dbReference type="ARBA" id="ARBA00004429"/>
    </source>
</evidence>
<sequence>MKNKLNSFREYLDKAILTICGLLIITLVVTVTWQVFSRYILNDPSSFTDELSRYLMIWLGLLGASYLFGQKGHLAITLLLDKLSGWTQIGLNIFINLVSLSFIFLAFLKGGIGLVGKTSMQISPALDIPMSYVYLILPLSAVISGIYICINVADSIIEHKQGR</sequence>
<name>V5FI70_9VIBR</name>
<feature type="domain" description="Tripartite ATP-independent periplasmic transporters DctQ component" evidence="10">
    <location>
        <begin position="27"/>
        <end position="154"/>
    </location>
</feature>
<accession>V5FI70</accession>
<dbReference type="eggNOG" id="COG3090">
    <property type="taxonomic scope" value="Bacteria"/>
</dbReference>
<keyword evidence="5 9" id="KW-0812">Transmembrane</keyword>
<dbReference type="PANTHER" id="PTHR35011">
    <property type="entry name" value="2,3-DIKETO-L-GULONATE TRAP TRANSPORTER SMALL PERMEASE PROTEIN YIAM"/>
    <property type="match status" value="1"/>
</dbReference>
<feature type="transmembrane region" description="Helical" evidence="9">
    <location>
        <begin position="51"/>
        <end position="68"/>
    </location>
</feature>
<evidence type="ECO:0000256" key="3">
    <source>
        <dbReference type="ARBA" id="ARBA00022475"/>
    </source>
</evidence>
<dbReference type="EMBL" id="BAUJ01000090">
    <property type="protein sequence ID" value="GAD91388.1"/>
    <property type="molecule type" value="Genomic_DNA"/>
</dbReference>
<protein>
    <recommendedName>
        <fullName evidence="9">TRAP transporter small permease protein</fullName>
    </recommendedName>
</protein>
<gene>
    <name evidence="11" type="ORF">VHA01S_090_00030</name>
</gene>
<dbReference type="InterPro" id="IPR055348">
    <property type="entry name" value="DctQ"/>
</dbReference>
<evidence type="ECO:0000256" key="7">
    <source>
        <dbReference type="ARBA" id="ARBA00023136"/>
    </source>
</evidence>
<feature type="transmembrane region" description="Helical" evidence="9">
    <location>
        <begin position="12"/>
        <end position="36"/>
    </location>
</feature>
<evidence type="ECO:0000256" key="2">
    <source>
        <dbReference type="ARBA" id="ARBA00022448"/>
    </source>
</evidence>
<comment type="caution">
    <text evidence="11">The sequence shown here is derived from an EMBL/GenBank/DDBJ whole genome shotgun (WGS) entry which is preliminary data.</text>
</comment>
<keyword evidence="3" id="KW-1003">Cell membrane</keyword>
<keyword evidence="4 9" id="KW-0997">Cell inner membrane</keyword>
<comment type="similarity">
    <text evidence="8 9">Belongs to the TRAP transporter small permease family.</text>
</comment>
<dbReference type="GO" id="GO:0022857">
    <property type="term" value="F:transmembrane transporter activity"/>
    <property type="evidence" value="ECO:0007669"/>
    <property type="project" value="UniProtKB-UniRule"/>
</dbReference>
<keyword evidence="7 9" id="KW-0472">Membrane</keyword>
<keyword evidence="12" id="KW-1185">Reference proteome</keyword>
<comment type="subunit">
    <text evidence="9">The complex comprises the extracytoplasmic solute receptor protein and the two transmembrane proteins.</text>
</comment>
<dbReference type="Proteomes" id="UP000017800">
    <property type="component" value="Unassembled WGS sequence"/>
</dbReference>
<dbReference type="GO" id="GO:0005886">
    <property type="term" value="C:plasma membrane"/>
    <property type="evidence" value="ECO:0007669"/>
    <property type="project" value="UniProtKB-SubCell"/>
</dbReference>